<keyword evidence="1" id="KW-0863">Zinc-finger</keyword>
<dbReference type="Proteomes" id="UP000591131">
    <property type="component" value="Unassembled WGS sequence"/>
</dbReference>
<reference evidence="6 7" key="1">
    <citation type="submission" date="2020-04" db="EMBL/GenBank/DDBJ databases">
        <title>Perkinsus chesapeaki whole genome sequence.</title>
        <authorList>
            <person name="Bogema D.R."/>
        </authorList>
    </citation>
    <scope>NUCLEOTIDE SEQUENCE [LARGE SCALE GENOMIC DNA]</scope>
    <source>
        <strain evidence="6">ATCC PRA-425</strain>
    </source>
</reference>
<feature type="region of interest" description="Disordered" evidence="3">
    <location>
        <begin position="107"/>
        <end position="138"/>
    </location>
</feature>
<keyword evidence="1" id="KW-0479">Metal-binding</keyword>
<feature type="domain" description="CCHC-type" evidence="5">
    <location>
        <begin position="568"/>
        <end position="583"/>
    </location>
</feature>
<protein>
    <recommendedName>
        <fullName evidence="5">CCHC-type domain-containing protein</fullName>
    </recommendedName>
</protein>
<dbReference type="InterPro" id="IPR036875">
    <property type="entry name" value="Znf_CCHC_sf"/>
</dbReference>
<dbReference type="GO" id="GO:0003676">
    <property type="term" value="F:nucleic acid binding"/>
    <property type="evidence" value="ECO:0007669"/>
    <property type="project" value="InterPro"/>
</dbReference>
<keyword evidence="4" id="KW-0732">Signal</keyword>
<evidence type="ECO:0000259" key="5">
    <source>
        <dbReference type="PROSITE" id="PS50158"/>
    </source>
</evidence>
<evidence type="ECO:0000256" key="4">
    <source>
        <dbReference type="SAM" id="SignalP"/>
    </source>
</evidence>
<dbReference type="SUPFAM" id="SSF57756">
    <property type="entry name" value="Retrovirus zinc finger-like domains"/>
    <property type="match status" value="1"/>
</dbReference>
<keyword evidence="7" id="KW-1185">Reference proteome</keyword>
<dbReference type="InterPro" id="IPR001878">
    <property type="entry name" value="Znf_CCHC"/>
</dbReference>
<comment type="caution">
    <text evidence="6">The sequence shown here is derived from an EMBL/GenBank/DDBJ whole genome shotgun (WGS) entry which is preliminary data.</text>
</comment>
<feature type="coiled-coil region" evidence="2">
    <location>
        <begin position="175"/>
        <end position="202"/>
    </location>
</feature>
<proteinExistence type="predicted"/>
<evidence type="ECO:0000256" key="3">
    <source>
        <dbReference type="SAM" id="MobiDB-lite"/>
    </source>
</evidence>
<dbReference type="AlphaFoldDB" id="A0A7J6KXI5"/>
<feature type="chain" id="PRO_5029454059" description="CCHC-type domain-containing protein" evidence="4">
    <location>
        <begin position="18"/>
        <end position="712"/>
    </location>
</feature>
<feature type="region of interest" description="Disordered" evidence="3">
    <location>
        <begin position="151"/>
        <end position="175"/>
    </location>
</feature>
<feature type="region of interest" description="Disordered" evidence="3">
    <location>
        <begin position="262"/>
        <end position="302"/>
    </location>
</feature>
<feature type="compositionally biased region" description="Low complexity" evidence="3">
    <location>
        <begin position="123"/>
        <end position="138"/>
    </location>
</feature>
<evidence type="ECO:0000256" key="2">
    <source>
        <dbReference type="SAM" id="Coils"/>
    </source>
</evidence>
<dbReference type="EMBL" id="JAAPAO010000969">
    <property type="protein sequence ID" value="KAF4652053.1"/>
    <property type="molecule type" value="Genomic_DNA"/>
</dbReference>
<evidence type="ECO:0000313" key="6">
    <source>
        <dbReference type="EMBL" id="KAF4652053.1"/>
    </source>
</evidence>
<dbReference type="PROSITE" id="PS50158">
    <property type="entry name" value="ZF_CCHC"/>
    <property type="match status" value="1"/>
</dbReference>
<feature type="signal peptide" evidence="4">
    <location>
        <begin position="1"/>
        <end position="17"/>
    </location>
</feature>
<organism evidence="6 7">
    <name type="scientific">Perkinsus chesapeaki</name>
    <name type="common">Clam parasite</name>
    <name type="synonym">Perkinsus andrewsi</name>
    <dbReference type="NCBI Taxonomy" id="330153"/>
    <lineage>
        <taxon>Eukaryota</taxon>
        <taxon>Sar</taxon>
        <taxon>Alveolata</taxon>
        <taxon>Perkinsozoa</taxon>
        <taxon>Perkinsea</taxon>
        <taxon>Perkinsida</taxon>
        <taxon>Perkinsidae</taxon>
        <taxon>Perkinsus</taxon>
    </lineage>
</organism>
<dbReference type="OrthoDB" id="431010at2759"/>
<feature type="region of interest" description="Disordered" evidence="3">
    <location>
        <begin position="316"/>
        <end position="374"/>
    </location>
</feature>
<accession>A0A7J6KXI5</accession>
<feature type="compositionally biased region" description="Basic and acidic residues" evidence="3">
    <location>
        <begin position="262"/>
        <end position="272"/>
    </location>
</feature>
<gene>
    <name evidence="6" type="ORF">FOL47_011275</name>
</gene>
<name>A0A7J6KXI5_PERCH</name>
<evidence type="ECO:0000256" key="1">
    <source>
        <dbReference type="PROSITE-ProRule" id="PRU00047"/>
    </source>
</evidence>
<sequence>MLGNIAIFCLLGAFVEALSSVRLSNSNNSSVKPTLSPKDDYCQSLSGSNNMSDCGRFGSYCKPFGPPEDGVGVCQGFYYLPDNTTCFFNTHPDPAVCPEDRPVFCDGNTTTTPAPTSTPEPGPTTTTEPGPTTTTEPGSRLVVSFMTIQRSPVHPTPGISPSSKAPGSPSDKRTKEGIKDLHEELQQKLRSVDLEAQGAYKEVNRILSDSIVEGRYYKGSVSFMRECIIHLAELFGTKCEELAAERLLRIAAMEELSALKAAAERSEGEKEGRKRKRVKAKDARLQGPGDPVSPSHMDIDGVDTASVDTESVDTASVVTEGDGRALALPAPGPPGQRRIISRPQQRAKAGWVEVARRPPKPRKSPSEALQAQPREKRHLVLHVAIKVTEAGEGKPWPEASELDIQICRTKLGEAVAVHTDWKIVNTWKVRYGLAMEVADQKTFDDIVKIPPKDLVVRDLPGKRTELIIEGIPEEVGEEGTLRRELQLRNGITAGYEVIKISKKKGGNNAILRMDPEAARVLLEKGANRIPIYVGYSRVRVKPHVFTRVCFTCGLRHKAGEECTAAASCAWCGEEGHQMRECERLPSDPGRAFAAAAREFSIAGTDIVLIQEPPVRLPKWINTYKVLAAEGVERCRAGILVRKEVPHRITLAGRDYIEAEVKLEGASRWITISSIYLDRDIDVEMVLNRIKGNGWKGERESGNRPGSPRTTSL</sequence>
<evidence type="ECO:0000313" key="7">
    <source>
        <dbReference type="Proteomes" id="UP000591131"/>
    </source>
</evidence>
<keyword evidence="1" id="KW-0862">Zinc</keyword>
<keyword evidence="2" id="KW-0175">Coiled coil</keyword>
<dbReference type="GO" id="GO:0008270">
    <property type="term" value="F:zinc ion binding"/>
    <property type="evidence" value="ECO:0007669"/>
    <property type="project" value="UniProtKB-KW"/>
</dbReference>